<dbReference type="AlphaFoldDB" id="A0A4R0RSW2"/>
<evidence type="ECO:0000313" key="3">
    <source>
        <dbReference type="EMBL" id="TCD69435.1"/>
    </source>
</evidence>
<accession>A0A4R0RSW2</accession>
<feature type="region of interest" description="Disordered" evidence="1">
    <location>
        <begin position="169"/>
        <end position="188"/>
    </location>
</feature>
<protein>
    <recommendedName>
        <fullName evidence="2">BTB domain-containing protein</fullName>
    </recommendedName>
</protein>
<evidence type="ECO:0000259" key="2">
    <source>
        <dbReference type="PROSITE" id="PS50097"/>
    </source>
</evidence>
<feature type="domain" description="BTB" evidence="2">
    <location>
        <begin position="31"/>
        <end position="103"/>
    </location>
</feature>
<evidence type="ECO:0000313" key="4">
    <source>
        <dbReference type="Proteomes" id="UP000292702"/>
    </source>
</evidence>
<proteinExistence type="predicted"/>
<dbReference type="OrthoDB" id="3164835at2759"/>
<organism evidence="3 4">
    <name type="scientific">Steccherinum ochraceum</name>
    <dbReference type="NCBI Taxonomy" id="92696"/>
    <lineage>
        <taxon>Eukaryota</taxon>
        <taxon>Fungi</taxon>
        <taxon>Dikarya</taxon>
        <taxon>Basidiomycota</taxon>
        <taxon>Agaricomycotina</taxon>
        <taxon>Agaricomycetes</taxon>
        <taxon>Polyporales</taxon>
        <taxon>Steccherinaceae</taxon>
        <taxon>Steccherinum</taxon>
    </lineage>
</organism>
<evidence type="ECO:0000256" key="1">
    <source>
        <dbReference type="SAM" id="MobiDB-lite"/>
    </source>
</evidence>
<reference evidence="3 4" key="1">
    <citation type="submission" date="2018-11" db="EMBL/GenBank/DDBJ databases">
        <title>Genome assembly of Steccherinum ochraceum LE-BIN_3174, the white-rot fungus of the Steccherinaceae family (The Residual Polyporoid clade, Polyporales, Basidiomycota).</title>
        <authorList>
            <person name="Fedorova T.V."/>
            <person name="Glazunova O.A."/>
            <person name="Landesman E.O."/>
            <person name="Moiseenko K.V."/>
            <person name="Psurtseva N.V."/>
            <person name="Savinova O.S."/>
            <person name="Shakhova N.V."/>
            <person name="Tyazhelova T.V."/>
            <person name="Vasina D.V."/>
        </authorList>
    </citation>
    <scope>NUCLEOTIDE SEQUENCE [LARGE SCALE GENOMIC DNA]</scope>
    <source>
        <strain evidence="3 4">LE-BIN_3174</strain>
    </source>
</reference>
<dbReference type="EMBL" id="RWJN01000041">
    <property type="protein sequence ID" value="TCD69435.1"/>
    <property type="molecule type" value="Genomic_DNA"/>
</dbReference>
<dbReference type="InterPro" id="IPR000210">
    <property type="entry name" value="BTB/POZ_dom"/>
</dbReference>
<keyword evidence="4" id="KW-1185">Reference proteome</keyword>
<feature type="region of interest" description="Disordered" evidence="1">
    <location>
        <begin position="1"/>
        <end position="27"/>
    </location>
</feature>
<dbReference type="Proteomes" id="UP000292702">
    <property type="component" value="Unassembled WGS sequence"/>
</dbReference>
<dbReference type="STRING" id="92696.A0A4R0RSW2"/>
<dbReference type="Gene3D" id="3.30.710.10">
    <property type="entry name" value="Potassium Channel Kv1.1, Chain A"/>
    <property type="match status" value="1"/>
</dbReference>
<comment type="caution">
    <text evidence="3">The sequence shown here is derived from an EMBL/GenBank/DDBJ whole genome shotgun (WGS) entry which is preliminary data.</text>
</comment>
<sequence length="532" mass="59116">MAPPQTRSTASVSADPPFDDTSATAPHGPQADIVLRTADNVDFYVHAILLRLASSFFNHLLSLPQPTKPSDADVVTSSDGRSLHLIPVLEDSQTMDYLLRLCYPVAEATPTTDLNIVAKVLKAAMKYEFEAATSIHLALFRSFIPKDPRKAFAIACSLELEQEAQDAASQWKTSSNNRTPSRSQWGGYSSCPEYSSHTLSQSRDANPCQDVDCKFRDFEKTGLGKSFVPEMKNISAGCYFRFIRYLQGGLVSSFCTPPPCAVISPSHDITDENLSAEEDVLLRCPPDIALESSDGCLVQTHYVILAYASATSLLDKADDPECPWDEGMPVVEVEEDAATLRQLLRLCIPLKNPSSTEGTFESAYAVWMAARKYGMKQVEGMAKERWMRFLEDEPVRVYFTALRHGWTAEAERAARHLASGSSGHNLDATWYTPEMEYPTSSAQDLYRLLKYCHEYRSIRAQVADKARYDFRSSRHGKVANVKQIALQMHGVALVAYPVVAHYGSYDSMLAKSLDLFAETLVALDNLRLQTNN</sequence>
<gene>
    <name evidence="3" type="ORF">EIP91_007560</name>
</gene>
<feature type="compositionally biased region" description="Polar residues" evidence="1">
    <location>
        <begin position="1"/>
        <end position="12"/>
    </location>
</feature>
<dbReference type="PROSITE" id="PS50097">
    <property type="entry name" value="BTB"/>
    <property type="match status" value="1"/>
</dbReference>
<dbReference type="InterPro" id="IPR011333">
    <property type="entry name" value="SKP1/BTB/POZ_sf"/>
</dbReference>
<name>A0A4R0RSW2_9APHY</name>